<dbReference type="Gene3D" id="2.40.50.100">
    <property type="match status" value="1"/>
</dbReference>
<organism evidence="2">
    <name type="scientific">marine sediment metagenome</name>
    <dbReference type="NCBI Taxonomy" id="412755"/>
    <lineage>
        <taxon>unclassified sequences</taxon>
        <taxon>metagenomes</taxon>
        <taxon>ecological metagenomes</taxon>
    </lineage>
</organism>
<proteinExistence type="predicted"/>
<dbReference type="SUPFAM" id="SSF64484">
    <property type="entry name" value="beta and beta-prime subunits of DNA dependent RNA-polymerase"/>
    <property type="match status" value="1"/>
</dbReference>
<dbReference type="PANTHER" id="PTHR48443">
    <property type="entry name" value="DNA-DIRECTED RNA POLYMERASE SUBUNIT BETA"/>
    <property type="match status" value="1"/>
</dbReference>
<sequence>ITAQNAGRVRIEQSEDTDTAKVVVSYEVNDEEEYDIPSNSRLLVKSTDHVEPGQPLTEGSLNPHLILRIQGREECQKYLLSEVQTVYRSQGQNINDKHFEVITRKMMSKVQITRPGDTSFLPGDLVDYLDLKKVNEGLLGEDLRPARSIEVLLGITKASLSTESFLSASSFQHTIKVLAQAAIAATEDPLFGLKENVIIGKLIPAGTGFVPGRFAEEEMEAVLVEEEELEEFILAEAVTEESLEASPPPVAAD</sequence>
<dbReference type="Gene3D" id="1.10.1790.20">
    <property type="match status" value="1"/>
</dbReference>
<feature type="domain" description="RNA polymerase Rpb1" evidence="1">
    <location>
        <begin position="35"/>
        <end position="162"/>
    </location>
</feature>
<reference evidence="2" key="1">
    <citation type="journal article" date="2014" name="Front. Microbiol.">
        <title>High frequency of phylogenetically diverse reductive dehalogenase-homologous genes in deep subseafloor sedimentary metagenomes.</title>
        <authorList>
            <person name="Kawai M."/>
            <person name="Futagami T."/>
            <person name="Toyoda A."/>
            <person name="Takaki Y."/>
            <person name="Nishi S."/>
            <person name="Hori S."/>
            <person name="Arai W."/>
            <person name="Tsubouchi T."/>
            <person name="Morono Y."/>
            <person name="Uchiyama I."/>
            <person name="Ito T."/>
            <person name="Fujiyama A."/>
            <person name="Inagaki F."/>
            <person name="Takami H."/>
        </authorList>
    </citation>
    <scope>NUCLEOTIDE SEQUENCE</scope>
    <source>
        <strain evidence="2">Expedition CK06-06</strain>
    </source>
</reference>
<dbReference type="PANTHER" id="PTHR48443:SF1">
    <property type="entry name" value="DNA-DIRECTED RNA POLYMERASE SUBUNIT BETA"/>
    <property type="match status" value="1"/>
</dbReference>
<accession>X1J9H3</accession>
<protein>
    <recommendedName>
        <fullName evidence="1">RNA polymerase Rpb1 domain-containing protein</fullName>
    </recommendedName>
</protein>
<gene>
    <name evidence="2" type="ORF">S03H2_47912</name>
</gene>
<feature type="non-terminal residue" evidence="2">
    <location>
        <position position="1"/>
    </location>
</feature>
<evidence type="ECO:0000259" key="1">
    <source>
        <dbReference type="Pfam" id="PF04998"/>
    </source>
</evidence>
<evidence type="ECO:0000313" key="2">
    <source>
        <dbReference type="EMBL" id="GAH74999.1"/>
    </source>
</evidence>
<dbReference type="EMBL" id="BARU01030164">
    <property type="protein sequence ID" value="GAH74999.1"/>
    <property type="molecule type" value="Genomic_DNA"/>
</dbReference>
<dbReference type="Pfam" id="PF04998">
    <property type="entry name" value="RNA_pol_Rpb1_5"/>
    <property type="match status" value="1"/>
</dbReference>
<dbReference type="GO" id="GO:0003899">
    <property type="term" value="F:DNA-directed RNA polymerase activity"/>
    <property type="evidence" value="ECO:0007669"/>
    <property type="project" value="InterPro"/>
</dbReference>
<dbReference type="Gene3D" id="1.10.150.390">
    <property type="match status" value="1"/>
</dbReference>
<comment type="caution">
    <text evidence="2">The sequence shown here is derived from an EMBL/GenBank/DDBJ whole genome shotgun (WGS) entry which is preliminary data.</text>
</comment>
<dbReference type="GO" id="GO:0006351">
    <property type="term" value="P:DNA-templated transcription"/>
    <property type="evidence" value="ECO:0007669"/>
    <property type="project" value="InterPro"/>
</dbReference>
<dbReference type="CDD" id="cd02655">
    <property type="entry name" value="RNAP_beta'_C"/>
    <property type="match status" value="1"/>
</dbReference>
<dbReference type="GO" id="GO:0003677">
    <property type="term" value="F:DNA binding"/>
    <property type="evidence" value="ECO:0007669"/>
    <property type="project" value="InterPro"/>
</dbReference>
<dbReference type="AlphaFoldDB" id="X1J9H3"/>
<name>X1J9H3_9ZZZZ</name>
<dbReference type="InterPro" id="IPR007081">
    <property type="entry name" value="RNA_pol_Rpb1_5"/>
</dbReference>